<dbReference type="EMBL" id="PGGO01000008">
    <property type="protein sequence ID" value="PSH68501.1"/>
    <property type="molecule type" value="Genomic_DNA"/>
</dbReference>
<sequence>MVKIALIASLMILTACQTIGGSFCSISKPFRPSQATIDAMSDQEVADMLAFNLKGKKLCGWKP</sequence>
<reference evidence="3" key="1">
    <citation type="submission" date="2017-11" db="EMBL/GenBank/DDBJ databases">
        <authorList>
            <person name="Kuznetsova I."/>
            <person name="Sazanova A."/>
            <person name="Chirak E."/>
            <person name="Safronova V."/>
            <person name="Willems A."/>
        </authorList>
    </citation>
    <scope>NUCLEOTIDE SEQUENCE [LARGE SCALE GENOMIC DNA]</scope>
    <source>
        <strain evidence="3">STM 196</strain>
    </source>
</reference>
<evidence type="ECO:0008006" key="4">
    <source>
        <dbReference type="Google" id="ProtNLM"/>
    </source>
</evidence>
<dbReference type="PROSITE" id="PS51257">
    <property type="entry name" value="PROKAR_LIPOPROTEIN"/>
    <property type="match status" value="1"/>
</dbReference>
<keyword evidence="3" id="KW-1185">Reference proteome</keyword>
<feature type="signal peptide" evidence="1">
    <location>
        <begin position="1"/>
        <end position="20"/>
    </location>
</feature>
<evidence type="ECO:0000313" key="3">
    <source>
        <dbReference type="Proteomes" id="UP000241444"/>
    </source>
</evidence>
<protein>
    <recommendedName>
        <fullName evidence="4">Lipoprotein</fullName>
    </recommendedName>
</protein>
<accession>A0A2P7BPU8</accession>
<proteinExistence type="predicted"/>
<name>A0A2P7BPU8_9HYPH</name>
<comment type="caution">
    <text evidence="2">The sequence shown here is derived from an EMBL/GenBank/DDBJ whole genome shotgun (WGS) entry which is preliminary data.</text>
</comment>
<gene>
    <name evidence="2" type="ORF">CU102_12035</name>
</gene>
<evidence type="ECO:0000313" key="2">
    <source>
        <dbReference type="EMBL" id="PSH68501.1"/>
    </source>
</evidence>
<dbReference type="OrthoDB" id="7307658at2"/>
<evidence type="ECO:0000256" key="1">
    <source>
        <dbReference type="SAM" id="SignalP"/>
    </source>
</evidence>
<dbReference type="RefSeq" id="WP_106711355.1">
    <property type="nucleotide sequence ID" value="NZ_PGGO01000008.1"/>
</dbReference>
<keyword evidence="1" id="KW-0732">Signal</keyword>
<feature type="chain" id="PRO_5015202166" description="Lipoprotein" evidence="1">
    <location>
        <begin position="21"/>
        <end position="63"/>
    </location>
</feature>
<organism evidence="2 3">
    <name type="scientific">Phyllobacterium brassicacearum</name>
    <dbReference type="NCBI Taxonomy" id="314235"/>
    <lineage>
        <taxon>Bacteria</taxon>
        <taxon>Pseudomonadati</taxon>
        <taxon>Pseudomonadota</taxon>
        <taxon>Alphaproteobacteria</taxon>
        <taxon>Hyphomicrobiales</taxon>
        <taxon>Phyllobacteriaceae</taxon>
        <taxon>Phyllobacterium</taxon>
    </lineage>
</organism>
<dbReference type="Proteomes" id="UP000241444">
    <property type="component" value="Unassembled WGS sequence"/>
</dbReference>
<dbReference type="AlphaFoldDB" id="A0A2P7BPU8"/>